<dbReference type="Proteomes" id="UP000242474">
    <property type="component" value="Unassembled WGS sequence"/>
</dbReference>
<evidence type="ECO:0000313" key="2">
    <source>
        <dbReference type="EMBL" id="PIA17432.1"/>
    </source>
</evidence>
<keyword evidence="3" id="KW-1185">Reference proteome</keyword>
<feature type="compositionally biased region" description="Polar residues" evidence="1">
    <location>
        <begin position="48"/>
        <end position="60"/>
    </location>
</feature>
<feature type="compositionally biased region" description="Basic and acidic residues" evidence="1">
    <location>
        <begin position="62"/>
        <end position="72"/>
    </location>
</feature>
<feature type="region of interest" description="Disordered" evidence="1">
    <location>
        <begin position="48"/>
        <end position="76"/>
    </location>
</feature>
<accession>A0A2G5BEM0</accession>
<reference evidence="2 3" key="1">
    <citation type="journal article" date="2015" name="Genome Biol. Evol.">
        <title>Phylogenomic analyses indicate that early fungi evolved digesting cell walls of algal ancestors of land plants.</title>
        <authorList>
            <person name="Chang Y."/>
            <person name="Wang S."/>
            <person name="Sekimoto S."/>
            <person name="Aerts A.L."/>
            <person name="Choi C."/>
            <person name="Clum A."/>
            <person name="LaButti K.M."/>
            <person name="Lindquist E.A."/>
            <person name="Yee Ngan C."/>
            <person name="Ohm R.A."/>
            <person name="Salamov A.A."/>
            <person name="Grigoriev I.V."/>
            <person name="Spatafora J.W."/>
            <person name="Berbee M.L."/>
        </authorList>
    </citation>
    <scope>NUCLEOTIDE SEQUENCE [LARGE SCALE GENOMIC DNA]</scope>
    <source>
        <strain evidence="2 3">NRRL 1564</strain>
    </source>
</reference>
<name>A0A2G5BEM0_COERN</name>
<evidence type="ECO:0000256" key="1">
    <source>
        <dbReference type="SAM" id="MobiDB-lite"/>
    </source>
</evidence>
<gene>
    <name evidence="2" type="ORF">COEREDRAFT_80442</name>
</gene>
<sequence length="124" mass="14647">MLKLKQILTWCSRYKPCTQRRPRVLRRRTCTLDSTESIEEHTHFIQVTGVNTPPSTSSETLVDEKHRGRTFSDPDISEDQHVYSYYPWTESEHEEILRRSPPPPLRRHYETFPSLVEMGGFLTL</sequence>
<dbReference type="OrthoDB" id="5551060at2759"/>
<organism evidence="2 3">
    <name type="scientific">Coemansia reversa (strain ATCC 12441 / NRRL 1564)</name>
    <dbReference type="NCBI Taxonomy" id="763665"/>
    <lineage>
        <taxon>Eukaryota</taxon>
        <taxon>Fungi</taxon>
        <taxon>Fungi incertae sedis</taxon>
        <taxon>Zoopagomycota</taxon>
        <taxon>Kickxellomycotina</taxon>
        <taxon>Kickxellomycetes</taxon>
        <taxon>Kickxellales</taxon>
        <taxon>Kickxellaceae</taxon>
        <taxon>Coemansia</taxon>
    </lineage>
</organism>
<protein>
    <submittedName>
        <fullName evidence="2">Uncharacterized protein</fullName>
    </submittedName>
</protein>
<evidence type="ECO:0000313" key="3">
    <source>
        <dbReference type="Proteomes" id="UP000242474"/>
    </source>
</evidence>
<dbReference type="EMBL" id="KZ303494">
    <property type="protein sequence ID" value="PIA17432.1"/>
    <property type="molecule type" value="Genomic_DNA"/>
</dbReference>
<proteinExistence type="predicted"/>
<dbReference type="AlphaFoldDB" id="A0A2G5BEM0"/>